<name>A0ABT2TU80_9FIRM</name>
<keyword evidence="5" id="KW-1185">Reference proteome</keyword>
<dbReference type="Gene3D" id="2.10.70.40">
    <property type="entry name" value="peptidoglycan hydrolase"/>
    <property type="match status" value="1"/>
</dbReference>
<evidence type="ECO:0000313" key="4">
    <source>
        <dbReference type="EMBL" id="MCU6765803.1"/>
    </source>
</evidence>
<sequence length="463" mass="50978">MAITEKQQRFIEDIAKHVQKYARAYGILVHSPIIAQAILESGWGESKLSAKYHNYFGLKCGSKWTGKSVNLTTQEEYQPGTLTTIKDNFRVYDSMEEGVKGYFEFIQLQRYQNLRGITDPKEYLQTIKNDGYATSSTYVENNYQLITQYKLTEYDKEGAEMSKIEKAVQQMEAWAGNDSHGYDQTYRWGQHGDFDCSAAVIQACENAGIPVKSKGATYTGNMLAVFKKCGFVDVTSKVNRLTGAGLLRGDVLLNTSHHTAMYCGNGKEVEASINEKGTATGGKPGDQTGKEFLIRSYRNYPWTNVLRYAAESQASGSGKKDVTTVAKEVLAGAWGNGDDRKNRLTAAGYDYAAVQAEVNRLVSGASTPKKSTTEIAKEVLAGKWGNGDDRKKKLQAAGYNYAAVQAEVNRLAKGGSSTKKSVTAVAKEVLAGKWGNGDARKKKLQAAGYNYNAVQKEVNRLMR</sequence>
<dbReference type="Proteomes" id="UP001652409">
    <property type="component" value="Unassembled WGS sequence"/>
</dbReference>
<feature type="domain" description="Mannosyl-glycoprotein endo-beta-N-acetylglucosamidase-like" evidence="2">
    <location>
        <begin position="1"/>
        <end position="155"/>
    </location>
</feature>
<dbReference type="PANTHER" id="PTHR33308:SF9">
    <property type="entry name" value="PEPTIDOGLYCAN HYDROLASE FLGJ"/>
    <property type="match status" value="1"/>
</dbReference>
<dbReference type="Pfam" id="PF01832">
    <property type="entry name" value="Glucosaminidase"/>
    <property type="match status" value="1"/>
</dbReference>
<gene>
    <name evidence="4" type="ORF">OCV61_10325</name>
</gene>
<evidence type="ECO:0000259" key="2">
    <source>
        <dbReference type="SMART" id="SM00047"/>
    </source>
</evidence>
<evidence type="ECO:0000259" key="3">
    <source>
        <dbReference type="SMART" id="SM01095"/>
    </source>
</evidence>
<keyword evidence="1" id="KW-0378">Hydrolase</keyword>
<dbReference type="EMBL" id="JAOQJL010000018">
    <property type="protein sequence ID" value="MCU6765803.1"/>
    <property type="molecule type" value="Genomic_DNA"/>
</dbReference>
<dbReference type="RefSeq" id="WP_262582788.1">
    <property type="nucleotide sequence ID" value="NZ_JAOQJL010000018.1"/>
</dbReference>
<dbReference type="Pfam" id="PF25309">
    <property type="entry name" value="ELLD"/>
    <property type="match status" value="2"/>
</dbReference>
<dbReference type="InterPro" id="IPR038765">
    <property type="entry name" value="Papain-like_cys_pep_sf"/>
</dbReference>
<dbReference type="PANTHER" id="PTHR33308">
    <property type="entry name" value="PEPTIDOGLYCAN HYDROLASE FLGJ"/>
    <property type="match status" value="1"/>
</dbReference>
<evidence type="ECO:0000256" key="1">
    <source>
        <dbReference type="ARBA" id="ARBA00022801"/>
    </source>
</evidence>
<evidence type="ECO:0000313" key="5">
    <source>
        <dbReference type="Proteomes" id="UP001652409"/>
    </source>
</evidence>
<dbReference type="InterPro" id="IPR002901">
    <property type="entry name" value="MGlyc_endo_b_GlcNAc-like_dom"/>
</dbReference>
<dbReference type="InterPro" id="IPR051056">
    <property type="entry name" value="Glycosyl_Hydrolase_73"/>
</dbReference>
<dbReference type="Gene3D" id="3.90.1720.10">
    <property type="entry name" value="endopeptidase domain like (from Nostoc punctiforme)"/>
    <property type="match status" value="1"/>
</dbReference>
<reference evidence="4 5" key="1">
    <citation type="journal article" date="2021" name="ISME Commun">
        <title>Automated analysis of genomic sequences facilitates high-throughput and comprehensive description of bacteria.</title>
        <authorList>
            <person name="Hitch T.C.A."/>
        </authorList>
    </citation>
    <scope>NUCLEOTIDE SEQUENCE [LARGE SCALE GENOMIC DNA]</scope>
    <source>
        <strain evidence="4 5">Sanger_23</strain>
    </source>
</reference>
<dbReference type="SUPFAM" id="SSF54001">
    <property type="entry name" value="Cysteine proteinases"/>
    <property type="match status" value="1"/>
</dbReference>
<proteinExistence type="predicted"/>
<dbReference type="Pfam" id="PF08230">
    <property type="entry name" value="CW_7"/>
    <property type="match status" value="3"/>
</dbReference>
<organism evidence="4 5">
    <name type="scientific">Blautia ammoniilytica</name>
    <dbReference type="NCBI Taxonomy" id="2981782"/>
    <lineage>
        <taxon>Bacteria</taxon>
        <taxon>Bacillati</taxon>
        <taxon>Bacillota</taxon>
        <taxon>Clostridia</taxon>
        <taxon>Lachnospirales</taxon>
        <taxon>Lachnospiraceae</taxon>
        <taxon>Blautia</taxon>
    </lineage>
</organism>
<feature type="domain" description="Cpl-7 lysozyme C-terminal" evidence="3">
    <location>
        <begin position="372"/>
        <end position="413"/>
    </location>
</feature>
<dbReference type="Gene3D" id="1.10.530.10">
    <property type="match status" value="1"/>
</dbReference>
<comment type="caution">
    <text evidence="4">The sequence shown here is derived from an EMBL/GenBank/DDBJ whole genome shotgun (WGS) entry which is preliminary data.</text>
</comment>
<dbReference type="SMART" id="SM00047">
    <property type="entry name" value="LYZ2"/>
    <property type="match status" value="1"/>
</dbReference>
<feature type="domain" description="Cpl-7 lysozyme C-terminal" evidence="3">
    <location>
        <begin position="422"/>
        <end position="463"/>
    </location>
</feature>
<dbReference type="InterPro" id="IPR057370">
    <property type="entry name" value="ELLD"/>
</dbReference>
<protein>
    <submittedName>
        <fullName evidence="4">Glucosaminidase domain-containing protein</fullName>
    </submittedName>
</protein>
<accession>A0ABT2TU80</accession>
<dbReference type="InterPro" id="IPR013168">
    <property type="entry name" value="Cpl_7_lyso_C"/>
</dbReference>
<dbReference type="SMART" id="SM01095">
    <property type="entry name" value="Cpl-7"/>
    <property type="match status" value="3"/>
</dbReference>
<feature type="domain" description="Cpl-7 lysozyme C-terminal" evidence="3">
    <location>
        <begin position="322"/>
        <end position="363"/>
    </location>
</feature>